<dbReference type="Gene3D" id="1.10.10.60">
    <property type="entry name" value="Homeodomain-like"/>
    <property type="match status" value="2"/>
</dbReference>
<dbReference type="PROSITE" id="PS00041">
    <property type="entry name" value="HTH_ARAC_FAMILY_1"/>
    <property type="match status" value="1"/>
</dbReference>
<evidence type="ECO:0000256" key="1">
    <source>
        <dbReference type="ARBA" id="ARBA00023015"/>
    </source>
</evidence>
<keyword evidence="3" id="KW-0804">Transcription</keyword>
<dbReference type="InterPro" id="IPR041522">
    <property type="entry name" value="CdaR_GGDEF"/>
</dbReference>
<comment type="caution">
    <text evidence="5">The sequence shown here is derived from an EMBL/GenBank/DDBJ whole genome shotgun (WGS) entry which is preliminary data.</text>
</comment>
<feature type="domain" description="HTH araC/xylS-type" evidence="4">
    <location>
        <begin position="296"/>
        <end position="394"/>
    </location>
</feature>
<protein>
    <submittedName>
        <fullName evidence="5">Helix-turn-helix domain-containing protein</fullName>
    </submittedName>
</protein>
<organism evidence="5 6">
    <name type="scientific">Paenibacillus agri</name>
    <dbReference type="NCBI Taxonomy" id="2744309"/>
    <lineage>
        <taxon>Bacteria</taxon>
        <taxon>Bacillati</taxon>
        <taxon>Bacillota</taxon>
        <taxon>Bacilli</taxon>
        <taxon>Bacillales</taxon>
        <taxon>Paenibacillaceae</taxon>
        <taxon>Paenibacillus</taxon>
    </lineage>
</organism>
<dbReference type="PROSITE" id="PS01124">
    <property type="entry name" value="HTH_ARAC_FAMILY_2"/>
    <property type="match status" value="1"/>
</dbReference>
<evidence type="ECO:0000256" key="2">
    <source>
        <dbReference type="ARBA" id="ARBA00023125"/>
    </source>
</evidence>
<dbReference type="InterPro" id="IPR009057">
    <property type="entry name" value="Homeodomain-like_sf"/>
</dbReference>
<dbReference type="InterPro" id="IPR018060">
    <property type="entry name" value="HTH_AraC"/>
</dbReference>
<dbReference type="GO" id="GO:0043565">
    <property type="term" value="F:sequence-specific DNA binding"/>
    <property type="evidence" value="ECO:0007669"/>
    <property type="project" value="InterPro"/>
</dbReference>
<gene>
    <name evidence="5" type="ORF">HPT30_07130</name>
</gene>
<dbReference type="AlphaFoldDB" id="A0A850EK64"/>
<dbReference type="InterPro" id="IPR018062">
    <property type="entry name" value="HTH_AraC-typ_CS"/>
</dbReference>
<sequence>MKLDTEQASFSQLLISGTLIHEADFEAMRERLGIKARPQVVIVLSIDRYLDLALDKPLEWSIKIGQVLVEAVFESITLPFLWLWVGEGVLAVLLELQSVQSVEPSYKQITYGMVRKIQNFVDTKGFSVSAGIGSYYEDPYKLHLSYFEAKESLINRFFQGNRMIFQYEGQRSIQEERAKPVTHEEKIELLSRVRIGDEEGSIAYLVELLESLSGSYKHNIDLFKSEAYDLILSLSRMVVDLGGNASEILSENARMLQDLYSTIRYDKFVMKMCAYWRKLAKQVSDDHALEVSPIVRSAIVYIREHHQDKMLLKEIAQHCYLSPHYFAHLFKKEAGESFVNFLNKVRIEKAVYMLEKTGLTMQEIAERVGFQDANYFARKFKMIMGCSPTDYRLSAQC</sequence>
<evidence type="ECO:0000256" key="3">
    <source>
        <dbReference type="ARBA" id="ARBA00023163"/>
    </source>
</evidence>
<dbReference type="GO" id="GO:0003700">
    <property type="term" value="F:DNA-binding transcription factor activity"/>
    <property type="evidence" value="ECO:0007669"/>
    <property type="project" value="InterPro"/>
</dbReference>
<dbReference type="PANTHER" id="PTHR43280:SF2">
    <property type="entry name" value="HTH-TYPE TRANSCRIPTIONAL REGULATOR EXSA"/>
    <property type="match status" value="1"/>
</dbReference>
<dbReference type="RefSeq" id="WP_175370728.1">
    <property type="nucleotide sequence ID" value="NZ_JABWCS010000197.1"/>
</dbReference>
<dbReference type="Pfam" id="PF12833">
    <property type="entry name" value="HTH_18"/>
    <property type="match status" value="1"/>
</dbReference>
<name>A0A850EK64_9BACL</name>
<dbReference type="Pfam" id="PF17853">
    <property type="entry name" value="GGDEF_2"/>
    <property type="match status" value="1"/>
</dbReference>
<dbReference type="SMART" id="SM00342">
    <property type="entry name" value="HTH_ARAC"/>
    <property type="match status" value="1"/>
</dbReference>
<dbReference type="PANTHER" id="PTHR43280">
    <property type="entry name" value="ARAC-FAMILY TRANSCRIPTIONAL REGULATOR"/>
    <property type="match status" value="1"/>
</dbReference>
<evidence type="ECO:0000313" key="5">
    <source>
        <dbReference type="EMBL" id="NUU60119.1"/>
    </source>
</evidence>
<reference evidence="5" key="1">
    <citation type="submission" date="2020-06" db="EMBL/GenBank/DDBJ databases">
        <title>Paenibacillus sp. nov., isolated from soil.</title>
        <authorList>
            <person name="Seo Y.L."/>
        </authorList>
    </citation>
    <scope>NUCLEOTIDE SEQUENCE [LARGE SCALE GENOMIC DNA]</scope>
    <source>
        <strain evidence="5">JW14</strain>
    </source>
</reference>
<keyword evidence="1" id="KW-0805">Transcription regulation</keyword>
<keyword evidence="2" id="KW-0238">DNA-binding</keyword>
<dbReference type="SUPFAM" id="SSF46689">
    <property type="entry name" value="Homeodomain-like"/>
    <property type="match status" value="2"/>
</dbReference>
<dbReference type="Proteomes" id="UP000564806">
    <property type="component" value="Unassembled WGS sequence"/>
</dbReference>
<evidence type="ECO:0000313" key="6">
    <source>
        <dbReference type="Proteomes" id="UP000564806"/>
    </source>
</evidence>
<dbReference type="EMBL" id="JABWCS010000197">
    <property type="protein sequence ID" value="NUU60119.1"/>
    <property type="molecule type" value="Genomic_DNA"/>
</dbReference>
<evidence type="ECO:0000259" key="4">
    <source>
        <dbReference type="PROSITE" id="PS01124"/>
    </source>
</evidence>
<proteinExistence type="predicted"/>
<dbReference type="InterPro" id="IPR020449">
    <property type="entry name" value="Tscrpt_reg_AraC-type_HTH"/>
</dbReference>
<accession>A0A850EK64</accession>
<keyword evidence="6" id="KW-1185">Reference proteome</keyword>
<dbReference type="PRINTS" id="PR00032">
    <property type="entry name" value="HTHARAC"/>
</dbReference>